<feature type="signal peptide" evidence="1">
    <location>
        <begin position="1"/>
        <end position="20"/>
    </location>
</feature>
<dbReference type="Pfam" id="PF01395">
    <property type="entry name" value="PBP_GOBP"/>
    <property type="match status" value="1"/>
</dbReference>
<keyword evidence="3" id="KW-1185">Reference proteome</keyword>
<gene>
    <name evidence="2" type="ORF">HHI36_010350</name>
</gene>
<evidence type="ECO:0000313" key="3">
    <source>
        <dbReference type="Proteomes" id="UP001516400"/>
    </source>
</evidence>
<sequence length="149" mass="16391">MNKLIVFSVLCGVFIRSGELSPEFKEKFAAKMEAIGEKCAEETGASQDDIAKILTKDIPETREGKCMLFCGHRELHIQTPDGGTDLDSAIASLDFLKNEDSELYDKMVQVYTICSKVPFVEDPCDYAVALSTCGTHEAQKLGMDATLLE</sequence>
<feature type="chain" id="PRO_5044845692" evidence="1">
    <location>
        <begin position="21"/>
        <end position="149"/>
    </location>
</feature>
<keyword evidence="1" id="KW-0732">Signal</keyword>
<dbReference type="SUPFAM" id="SSF47565">
    <property type="entry name" value="Insect pheromone/odorant-binding proteins"/>
    <property type="match status" value="1"/>
</dbReference>
<accession>A0ABD2MIG1</accession>
<organism evidence="2 3">
    <name type="scientific">Cryptolaemus montrouzieri</name>
    <dbReference type="NCBI Taxonomy" id="559131"/>
    <lineage>
        <taxon>Eukaryota</taxon>
        <taxon>Metazoa</taxon>
        <taxon>Ecdysozoa</taxon>
        <taxon>Arthropoda</taxon>
        <taxon>Hexapoda</taxon>
        <taxon>Insecta</taxon>
        <taxon>Pterygota</taxon>
        <taxon>Neoptera</taxon>
        <taxon>Endopterygota</taxon>
        <taxon>Coleoptera</taxon>
        <taxon>Polyphaga</taxon>
        <taxon>Cucujiformia</taxon>
        <taxon>Coccinelloidea</taxon>
        <taxon>Coccinellidae</taxon>
        <taxon>Scymninae</taxon>
        <taxon>Scymnini</taxon>
        <taxon>Cryptolaemus</taxon>
    </lineage>
</organism>
<dbReference type="AlphaFoldDB" id="A0ABD2MIG1"/>
<dbReference type="InterPro" id="IPR036728">
    <property type="entry name" value="PBP_GOBP_sf"/>
</dbReference>
<dbReference type="CDD" id="cd23992">
    <property type="entry name" value="PBP_GOBP"/>
    <property type="match status" value="1"/>
</dbReference>
<proteinExistence type="predicted"/>
<dbReference type="EMBL" id="JABFTP020000001">
    <property type="protein sequence ID" value="KAL3266165.1"/>
    <property type="molecule type" value="Genomic_DNA"/>
</dbReference>
<dbReference type="InterPro" id="IPR006170">
    <property type="entry name" value="PBP/GOBP"/>
</dbReference>
<reference evidence="2 3" key="1">
    <citation type="journal article" date="2021" name="BMC Biol.">
        <title>Horizontally acquired antibacterial genes associated with adaptive radiation of ladybird beetles.</title>
        <authorList>
            <person name="Li H.S."/>
            <person name="Tang X.F."/>
            <person name="Huang Y.H."/>
            <person name="Xu Z.Y."/>
            <person name="Chen M.L."/>
            <person name="Du X.Y."/>
            <person name="Qiu B.Y."/>
            <person name="Chen P.T."/>
            <person name="Zhang W."/>
            <person name="Slipinski A."/>
            <person name="Escalona H.E."/>
            <person name="Waterhouse R.M."/>
            <person name="Zwick A."/>
            <person name="Pang H."/>
        </authorList>
    </citation>
    <scope>NUCLEOTIDE SEQUENCE [LARGE SCALE GENOMIC DNA]</scope>
    <source>
        <strain evidence="2">SYSU2018</strain>
    </source>
</reference>
<protein>
    <submittedName>
        <fullName evidence="2">Uncharacterized protein</fullName>
    </submittedName>
</protein>
<comment type="caution">
    <text evidence="2">The sequence shown here is derived from an EMBL/GenBank/DDBJ whole genome shotgun (WGS) entry which is preliminary data.</text>
</comment>
<evidence type="ECO:0000256" key="1">
    <source>
        <dbReference type="SAM" id="SignalP"/>
    </source>
</evidence>
<dbReference type="Proteomes" id="UP001516400">
    <property type="component" value="Unassembled WGS sequence"/>
</dbReference>
<dbReference type="Gene3D" id="1.10.238.20">
    <property type="entry name" value="Pheromone/general odorant binding protein domain"/>
    <property type="match status" value="1"/>
</dbReference>
<evidence type="ECO:0000313" key="2">
    <source>
        <dbReference type="EMBL" id="KAL3266165.1"/>
    </source>
</evidence>
<dbReference type="SMART" id="SM00708">
    <property type="entry name" value="PhBP"/>
    <property type="match status" value="1"/>
</dbReference>
<name>A0ABD2MIG1_9CUCU</name>